<dbReference type="PANTHER" id="PTHR11956">
    <property type="entry name" value="ARGINYL-TRNA SYNTHETASE"/>
    <property type="match status" value="1"/>
</dbReference>
<keyword evidence="1" id="KW-0436">Ligase</keyword>
<evidence type="ECO:0000256" key="1">
    <source>
        <dbReference type="RuleBase" id="RU363038"/>
    </source>
</evidence>
<gene>
    <name evidence="3" type="primary">argS</name>
    <name evidence="3" type="ORF">NCAST_01_00600</name>
</gene>
<comment type="similarity">
    <text evidence="1">Belongs to the class-I aminoacyl-tRNA synthetase family.</text>
</comment>
<dbReference type="Pfam" id="PF00750">
    <property type="entry name" value="tRNA-synt_1d"/>
    <property type="match status" value="1"/>
</dbReference>
<accession>U5E2W5</accession>
<keyword evidence="1" id="KW-0547">Nucleotide-binding</keyword>
<dbReference type="GO" id="GO:0005524">
    <property type="term" value="F:ATP binding"/>
    <property type="evidence" value="ECO:0007669"/>
    <property type="project" value="UniProtKB-KW"/>
</dbReference>
<evidence type="ECO:0000259" key="2">
    <source>
        <dbReference type="Pfam" id="PF00750"/>
    </source>
</evidence>
<dbReference type="EMBL" id="BAFO02000001">
    <property type="protein sequence ID" value="GAD81492.1"/>
    <property type="molecule type" value="Genomic_DNA"/>
</dbReference>
<dbReference type="PANTHER" id="PTHR11956:SF5">
    <property type="entry name" value="ARGININE--TRNA LIGASE, CYTOPLASMIC"/>
    <property type="match status" value="1"/>
</dbReference>
<keyword evidence="1" id="KW-0030">Aminoacyl-tRNA synthetase</keyword>
<keyword evidence="1" id="KW-0067">ATP-binding</keyword>
<dbReference type="STRING" id="1824.SAMN05444423_111170"/>
<protein>
    <submittedName>
        <fullName evidence="3">Arginyl-tRNA synthetase</fullName>
    </submittedName>
</protein>
<dbReference type="SUPFAM" id="SSF52374">
    <property type="entry name" value="Nucleotidylyl transferase"/>
    <property type="match status" value="1"/>
</dbReference>
<dbReference type="InterPro" id="IPR014729">
    <property type="entry name" value="Rossmann-like_a/b/a_fold"/>
</dbReference>
<keyword evidence="1" id="KW-0648">Protein biosynthesis</keyword>
<dbReference type="GO" id="GO:0004814">
    <property type="term" value="F:arginine-tRNA ligase activity"/>
    <property type="evidence" value="ECO:0007669"/>
    <property type="project" value="InterPro"/>
</dbReference>
<evidence type="ECO:0000313" key="4">
    <source>
        <dbReference type="Proteomes" id="UP000017048"/>
    </source>
</evidence>
<reference evidence="3 4" key="1">
    <citation type="journal article" date="2014" name="BMC Genomics">
        <title>Genome based analysis of type-I polyketide synthase and nonribosomal peptide synthetase gene clusters in seven strains of five representative Nocardia species.</title>
        <authorList>
            <person name="Komaki H."/>
            <person name="Ichikawa N."/>
            <person name="Hosoyama A."/>
            <person name="Takahashi-Nakaguchi A."/>
            <person name="Matsuzawa T."/>
            <person name="Suzuki K."/>
            <person name="Fujita N."/>
            <person name="Gonoi T."/>
        </authorList>
    </citation>
    <scope>NUCLEOTIDE SEQUENCE [LARGE SCALE GENOMIC DNA]</scope>
    <source>
        <strain evidence="3 4">NBRC 15531</strain>
    </source>
</reference>
<proteinExistence type="inferred from homology"/>
<dbReference type="eggNOG" id="COG0018">
    <property type="taxonomic scope" value="Bacteria"/>
</dbReference>
<evidence type="ECO:0000313" key="3">
    <source>
        <dbReference type="EMBL" id="GAD81492.1"/>
    </source>
</evidence>
<dbReference type="AlphaFoldDB" id="U5E2W5"/>
<organism evidence="3 4">
    <name type="scientific">Nocardia asteroides NBRC 15531</name>
    <dbReference type="NCBI Taxonomy" id="1110697"/>
    <lineage>
        <taxon>Bacteria</taxon>
        <taxon>Bacillati</taxon>
        <taxon>Actinomycetota</taxon>
        <taxon>Actinomycetes</taxon>
        <taxon>Mycobacteriales</taxon>
        <taxon>Nocardiaceae</taxon>
        <taxon>Nocardia</taxon>
    </lineage>
</organism>
<sequence>MHFQLIFEAARRAGWLTEAIQVDHVAYGTILGPDGKPFKTRAGGTVRLMDLRDEAVARVRAVVAEKNPDLASAELETIAEQAGIGAVKYADLSTSGSRTTPSTLFE</sequence>
<keyword evidence="4" id="KW-1185">Reference proteome</keyword>
<comment type="caution">
    <text evidence="3">The sequence shown here is derived from an EMBL/GenBank/DDBJ whole genome shotgun (WGS) entry which is preliminary data.</text>
</comment>
<dbReference type="GO" id="GO:0006420">
    <property type="term" value="P:arginyl-tRNA aminoacylation"/>
    <property type="evidence" value="ECO:0007669"/>
    <property type="project" value="InterPro"/>
</dbReference>
<dbReference type="Gene3D" id="3.40.50.620">
    <property type="entry name" value="HUPs"/>
    <property type="match status" value="1"/>
</dbReference>
<dbReference type="InterPro" id="IPR001278">
    <property type="entry name" value="Arg-tRNA-ligase"/>
</dbReference>
<feature type="domain" description="Arginyl-tRNA synthetase catalytic core" evidence="2">
    <location>
        <begin position="1"/>
        <end position="94"/>
    </location>
</feature>
<name>U5E2W5_NOCAS</name>
<dbReference type="InterPro" id="IPR035684">
    <property type="entry name" value="ArgRS_core"/>
</dbReference>
<dbReference type="Proteomes" id="UP000017048">
    <property type="component" value="Unassembled WGS sequence"/>
</dbReference>